<keyword evidence="2" id="KW-0119">Carbohydrate metabolism</keyword>
<evidence type="ECO:0000256" key="1">
    <source>
        <dbReference type="ARBA" id="ARBA00022857"/>
    </source>
</evidence>
<proteinExistence type="predicted"/>
<dbReference type="Gene3D" id="3.90.25.10">
    <property type="entry name" value="UDP-galactose 4-epimerase, domain 1"/>
    <property type="match status" value="1"/>
</dbReference>
<organism evidence="4 5">
    <name type="scientific">Sporormia fimetaria CBS 119925</name>
    <dbReference type="NCBI Taxonomy" id="1340428"/>
    <lineage>
        <taxon>Eukaryota</taxon>
        <taxon>Fungi</taxon>
        <taxon>Dikarya</taxon>
        <taxon>Ascomycota</taxon>
        <taxon>Pezizomycotina</taxon>
        <taxon>Dothideomycetes</taxon>
        <taxon>Pleosporomycetidae</taxon>
        <taxon>Pleosporales</taxon>
        <taxon>Sporormiaceae</taxon>
        <taxon>Sporormia</taxon>
    </lineage>
</organism>
<evidence type="ECO:0000256" key="2">
    <source>
        <dbReference type="ARBA" id="ARBA00023277"/>
    </source>
</evidence>
<dbReference type="Proteomes" id="UP000799440">
    <property type="component" value="Unassembled WGS sequence"/>
</dbReference>
<dbReference type="AlphaFoldDB" id="A0A6A6VDA8"/>
<dbReference type="InterPro" id="IPR001509">
    <property type="entry name" value="Epimerase_deHydtase"/>
</dbReference>
<dbReference type="EMBL" id="MU006571">
    <property type="protein sequence ID" value="KAF2747719.1"/>
    <property type="molecule type" value="Genomic_DNA"/>
</dbReference>
<dbReference type="SUPFAM" id="SSF51735">
    <property type="entry name" value="NAD(P)-binding Rossmann-fold domains"/>
    <property type="match status" value="1"/>
</dbReference>
<dbReference type="Pfam" id="PF01370">
    <property type="entry name" value="Epimerase"/>
    <property type="match status" value="1"/>
</dbReference>
<evidence type="ECO:0000313" key="4">
    <source>
        <dbReference type="EMBL" id="KAF2747719.1"/>
    </source>
</evidence>
<evidence type="ECO:0000259" key="3">
    <source>
        <dbReference type="Pfam" id="PF01370"/>
    </source>
</evidence>
<dbReference type="InterPro" id="IPR036291">
    <property type="entry name" value="NAD(P)-bd_dom_sf"/>
</dbReference>
<protein>
    <submittedName>
        <fullName evidence="4">NAD(P)-binding protein</fullName>
    </submittedName>
</protein>
<feature type="domain" description="NAD-dependent epimerase/dehydratase" evidence="3">
    <location>
        <begin position="3"/>
        <end position="199"/>
    </location>
</feature>
<dbReference type="PANTHER" id="PTHR43103">
    <property type="entry name" value="NUCLEOSIDE-DIPHOSPHATE-SUGAR EPIMERASE"/>
    <property type="match status" value="1"/>
</dbReference>
<dbReference type="OrthoDB" id="16464at2759"/>
<sequence length="323" mass="35531">MTILITGASGFVGRILAQHIHTIYPDTPLLLIDIETPLSPSPTPCDHIKCLSTDLTDPTSTSDLIKTHAPTLRTVYILHGIMSSASESNLSLGLSVNLDSIRHLLDSLHTHTPGIKVIFTSSCAVYGRSAVTNTATEATITPFPESSYGTQKLMIEYLLNDYSRRGLLDGRIVRLPTIFVRSGKPTAAASSFVSGIVREPVHGVESEVPVDPEIGIWLASPRCLARNLVHAMEVEKVRFGSHRTVLLPGFTACSREILECLEKVAGREVRERVREKRDEGIERIVRSWPARYDTSRAKELGFYEDEGLEAAIREFVKGAKGEV</sequence>
<keyword evidence="5" id="KW-1185">Reference proteome</keyword>
<evidence type="ECO:0000313" key="5">
    <source>
        <dbReference type="Proteomes" id="UP000799440"/>
    </source>
</evidence>
<dbReference type="Gene3D" id="3.40.50.720">
    <property type="entry name" value="NAD(P)-binding Rossmann-like Domain"/>
    <property type="match status" value="1"/>
</dbReference>
<reference evidence="4" key="1">
    <citation type="journal article" date="2020" name="Stud. Mycol.">
        <title>101 Dothideomycetes genomes: a test case for predicting lifestyles and emergence of pathogens.</title>
        <authorList>
            <person name="Haridas S."/>
            <person name="Albert R."/>
            <person name="Binder M."/>
            <person name="Bloem J."/>
            <person name="Labutti K."/>
            <person name="Salamov A."/>
            <person name="Andreopoulos B."/>
            <person name="Baker S."/>
            <person name="Barry K."/>
            <person name="Bills G."/>
            <person name="Bluhm B."/>
            <person name="Cannon C."/>
            <person name="Castanera R."/>
            <person name="Culley D."/>
            <person name="Daum C."/>
            <person name="Ezra D."/>
            <person name="Gonzalez J."/>
            <person name="Henrissat B."/>
            <person name="Kuo A."/>
            <person name="Liang C."/>
            <person name="Lipzen A."/>
            <person name="Lutzoni F."/>
            <person name="Magnuson J."/>
            <person name="Mondo S."/>
            <person name="Nolan M."/>
            <person name="Ohm R."/>
            <person name="Pangilinan J."/>
            <person name="Park H.-J."/>
            <person name="Ramirez L."/>
            <person name="Alfaro M."/>
            <person name="Sun H."/>
            <person name="Tritt A."/>
            <person name="Yoshinaga Y."/>
            <person name="Zwiers L.-H."/>
            <person name="Turgeon B."/>
            <person name="Goodwin S."/>
            <person name="Spatafora J."/>
            <person name="Crous P."/>
            <person name="Grigoriev I."/>
        </authorList>
    </citation>
    <scope>NUCLEOTIDE SEQUENCE</scope>
    <source>
        <strain evidence="4">CBS 119925</strain>
    </source>
</reference>
<dbReference type="PANTHER" id="PTHR43103:SF3">
    <property type="entry name" value="ADP-L-GLYCERO-D-MANNO-HEPTOSE-6-EPIMERASE"/>
    <property type="match status" value="1"/>
</dbReference>
<keyword evidence="1" id="KW-0521">NADP</keyword>
<accession>A0A6A6VDA8</accession>
<name>A0A6A6VDA8_9PLEO</name>
<dbReference type="CDD" id="cd05238">
    <property type="entry name" value="Gne_like_SDR_e"/>
    <property type="match status" value="1"/>
</dbReference>
<gene>
    <name evidence="4" type="ORF">M011DRAFT_401645</name>
</gene>